<evidence type="ECO:0000259" key="2">
    <source>
        <dbReference type="Pfam" id="PF01569"/>
    </source>
</evidence>
<keyword evidence="1" id="KW-0732">Signal</keyword>
<dbReference type="Proteomes" id="UP001501358">
    <property type="component" value="Unassembled WGS sequence"/>
</dbReference>
<protein>
    <recommendedName>
        <fullName evidence="2">Phosphatidic acid phosphatase type 2/haloperoxidase domain-containing protein</fullName>
    </recommendedName>
</protein>
<dbReference type="RefSeq" id="WP_344381180.1">
    <property type="nucleotide sequence ID" value="NZ_BAAATA010000001.1"/>
</dbReference>
<keyword evidence="4" id="KW-1185">Reference proteome</keyword>
<gene>
    <name evidence="3" type="ORF">GCM10010406_02110</name>
</gene>
<dbReference type="InterPro" id="IPR036938">
    <property type="entry name" value="PAP2/HPO_sf"/>
</dbReference>
<dbReference type="PROSITE" id="PS51318">
    <property type="entry name" value="TAT"/>
    <property type="match status" value="1"/>
</dbReference>
<evidence type="ECO:0000256" key="1">
    <source>
        <dbReference type="SAM" id="SignalP"/>
    </source>
</evidence>
<accession>A0ABN3KR47</accession>
<proteinExistence type="predicted"/>
<dbReference type="InterPro" id="IPR006311">
    <property type="entry name" value="TAT_signal"/>
</dbReference>
<organism evidence="3 4">
    <name type="scientific">Streptomyces thermolineatus</name>
    <dbReference type="NCBI Taxonomy" id="44033"/>
    <lineage>
        <taxon>Bacteria</taxon>
        <taxon>Bacillati</taxon>
        <taxon>Actinomycetota</taxon>
        <taxon>Actinomycetes</taxon>
        <taxon>Kitasatosporales</taxon>
        <taxon>Streptomycetaceae</taxon>
        <taxon>Streptomyces</taxon>
    </lineage>
</organism>
<dbReference type="EMBL" id="BAAATA010000001">
    <property type="protein sequence ID" value="GAA2470170.1"/>
    <property type="molecule type" value="Genomic_DNA"/>
</dbReference>
<dbReference type="PANTHER" id="PTHR34599">
    <property type="entry name" value="PEROXIDASE-RELATED"/>
    <property type="match status" value="1"/>
</dbReference>
<dbReference type="PANTHER" id="PTHR34599:SF1">
    <property type="entry name" value="PHOSPHATIDIC ACID PHOSPHATASE TYPE 2_HALOPEROXIDASE DOMAIN-CONTAINING PROTEIN"/>
    <property type="match status" value="1"/>
</dbReference>
<dbReference type="Pfam" id="PF01569">
    <property type="entry name" value="PAP2"/>
    <property type="match status" value="1"/>
</dbReference>
<dbReference type="Gene3D" id="1.10.606.20">
    <property type="match status" value="1"/>
</dbReference>
<sequence length="452" mass="48285">MSRSIARRTAVKTLAVGLAVGALATVAPAGAAAEESRPPQQRVDRVYYWNDVLLDAYREFGGTPGPLTRGGAMLNTAMYDVANSIYGTGKPYLTKAPEAYKAYGSLNSGLDYAAHRTLTNAFPGVNFDDELATALALPDGGNIVDRSFGKSLGTKVADAIIAARTNDGSADTTPYVGIDAPGYWRPTTPGASAGGANWGKVKPWSLQSGSQFRPGVPLGFSSMQDLLASDEYAAQVNEIKAIGGATSTARTADQTQIARFWANDVDGTYKPVGQQYEHTMIIQKKLRPTATSYENSKLMALMSITLADAAIAVWESKYHTNLWRPETAIKLGDTDYTDKTVADPDWKPLSSTPAGVHFSPSFPTYASGHSGIAGAWAGLLQNYYGRDDISFTGTTDDPQAVGVTRSFASLSAAAQEKADSRMYAGVHFRMDNDVALTQGYQVADYVFANTLR</sequence>
<dbReference type="CDD" id="cd03398">
    <property type="entry name" value="PAP2_haloperoxidase"/>
    <property type="match status" value="1"/>
</dbReference>
<evidence type="ECO:0000313" key="3">
    <source>
        <dbReference type="EMBL" id="GAA2470170.1"/>
    </source>
</evidence>
<dbReference type="InterPro" id="IPR052559">
    <property type="entry name" value="V-haloperoxidase"/>
</dbReference>
<dbReference type="InterPro" id="IPR000326">
    <property type="entry name" value="PAP2/HPO"/>
</dbReference>
<evidence type="ECO:0000313" key="4">
    <source>
        <dbReference type="Proteomes" id="UP001501358"/>
    </source>
</evidence>
<reference evidence="3 4" key="1">
    <citation type="journal article" date="2019" name="Int. J. Syst. Evol. Microbiol.">
        <title>The Global Catalogue of Microorganisms (GCM) 10K type strain sequencing project: providing services to taxonomists for standard genome sequencing and annotation.</title>
        <authorList>
            <consortium name="The Broad Institute Genomics Platform"/>
            <consortium name="The Broad Institute Genome Sequencing Center for Infectious Disease"/>
            <person name="Wu L."/>
            <person name="Ma J."/>
        </authorList>
    </citation>
    <scope>NUCLEOTIDE SEQUENCE [LARGE SCALE GENOMIC DNA]</scope>
    <source>
        <strain evidence="3 4">JCM 6307</strain>
    </source>
</reference>
<feature type="chain" id="PRO_5045511273" description="Phosphatidic acid phosphatase type 2/haloperoxidase domain-containing protein" evidence="1">
    <location>
        <begin position="32"/>
        <end position="452"/>
    </location>
</feature>
<comment type="caution">
    <text evidence="3">The sequence shown here is derived from an EMBL/GenBank/DDBJ whole genome shotgun (WGS) entry which is preliminary data.</text>
</comment>
<feature type="signal peptide" evidence="1">
    <location>
        <begin position="1"/>
        <end position="31"/>
    </location>
</feature>
<name>A0ABN3KR47_9ACTN</name>
<dbReference type="SUPFAM" id="SSF48317">
    <property type="entry name" value="Acid phosphatase/Vanadium-dependent haloperoxidase"/>
    <property type="match status" value="1"/>
</dbReference>
<feature type="domain" description="Phosphatidic acid phosphatase type 2/haloperoxidase" evidence="2">
    <location>
        <begin position="301"/>
        <end position="443"/>
    </location>
</feature>